<protein>
    <submittedName>
        <fullName evidence="2">Uncharacterized protein</fullName>
    </submittedName>
</protein>
<feature type="transmembrane region" description="Helical" evidence="1">
    <location>
        <begin position="102"/>
        <end position="120"/>
    </location>
</feature>
<dbReference type="EMBL" id="OVTA01000076">
    <property type="protein sequence ID" value="SPS02514.1"/>
    <property type="molecule type" value="Genomic_DNA"/>
</dbReference>
<proteinExistence type="predicted"/>
<keyword evidence="1" id="KW-0812">Transmembrane</keyword>
<name>A0A375JBE7_9BURK</name>
<dbReference type="Proteomes" id="UP000256805">
    <property type="component" value="Unassembled WGS sequence"/>
</dbReference>
<sequence>MAVAGCYTGAPLLRHPKNEEPLIPIGGATTPQVRQGTTCLSAARAMQQRSLAGAVANIVNTADQRCAANLVVRSVHICKDRPDHALQRLHHVPFSSRCAGSFHFAGSVGLFLGCAGLLLGHQK</sequence>
<organism evidence="2 3">
    <name type="scientific">Cupriavidus taiwanensis</name>
    <dbReference type="NCBI Taxonomy" id="164546"/>
    <lineage>
        <taxon>Bacteria</taxon>
        <taxon>Pseudomonadati</taxon>
        <taxon>Pseudomonadota</taxon>
        <taxon>Betaproteobacteria</taxon>
        <taxon>Burkholderiales</taxon>
        <taxon>Burkholderiaceae</taxon>
        <taxon>Cupriavidus</taxon>
    </lineage>
</organism>
<evidence type="ECO:0000256" key="1">
    <source>
        <dbReference type="SAM" id="Phobius"/>
    </source>
</evidence>
<evidence type="ECO:0000313" key="2">
    <source>
        <dbReference type="EMBL" id="SPS02514.1"/>
    </source>
</evidence>
<accession>A0A375JBE7</accession>
<dbReference type="AlphaFoldDB" id="A0A375JBE7"/>
<keyword evidence="1" id="KW-1133">Transmembrane helix</keyword>
<evidence type="ECO:0000313" key="3">
    <source>
        <dbReference type="Proteomes" id="UP000256805"/>
    </source>
</evidence>
<reference evidence="2 3" key="1">
    <citation type="submission" date="2018-01" db="EMBL/GenBank/DDBJ databases">
        <authorList>
            <person name="Gaut B.S."/>
            <person name="Morton B.R."/>
            <person name="Clegg M.T."/>
            <person name="Duvall M.R."/>
        </authorList>
    </citation>
    <scope>NUCLEOTIDE SEQUENCE [LARGE SCALE GENOMIC DNA]</scope>
    <source>
        <strain evidence="2">Cupriavidus taiwanensis cmp 52</strain>
    </source>
</reference>
<gene>
    <name evidence="2" type="ORF">CBM2634_U130005</name>
</gene>
<keyword evidence="1" id="KW-0472">Membrane</keyword>